<evidence type="ECO:0000313" key="3">
    <source>
        <dbReference type="Proteomes" id="UP000799537"/>
    </source>
</evidence>
<proteinExistence type="predicted"/>
<organism evidence="2 3">
    <name type="scientific">Zasmidium cellare ATCC 36951</name>
    <dbReference type="NCBI Taxonomy" id="1080233"/>
    <lineage>
        <taxon>Eukaryota</taxon>
        <taxon>Fungi</taxon>
        <taxon>Dikarya</taxon>
        <taxon>Ascomycota</taxon>
        <taxon>Pezizomycotina</taxon>
        <taxon>Dothideomycetes</taxon>
        <taxon>Dothideomycetidae</taxon>
        <taxon>Mycosphaerellales</taxon>
        <taxon>Mycosphaerellaceae</taxon>
        <taxon>Zasmidium</taxon>
    </lineage>
</organism>
<name>A0A6A6D5K9_ZASCE</name>
<keyword evidence="3" id="KW-1185">Reference proteome</keyword>
<sequence>MKTSFIIFVATLFTTALAVPQKLKVGMGWSQHVDYCNRGWGGDGSCEAAGYYTFCCGDPTNDEFQNSKFHAYAMTNGGSCFGGAGTIMCAE</sequence>
<feature type="signal peptide" evidence="1">
    <location>
        <begin position="1"/>
        <end position="18"/>
    </location>
</feature>
<dbReference type="RefSeq" id="XP_033674308.1">
    <property type="nucleotide sequence ID" value="XM_033803306.1"/>
</dbReference>
<evidence type="ECO:0000313" key="2">
    <source>
        <dbReference type="EMBL" id="KAF2173419.1"/>
    </source>
</evidence>
<gene>
    <name evidence="2" type="ORF">M409DRAFT_15703</name>
</gene>
<protein>
    <submittedName>
        <fullName evidence="2">Uncharacterized protein</fullName>
    </submittedName>
</protein>
<dbReference type="OrthoDB" id="3621169at2759"/>
<keyword evidence="1" id="KW-0732">Signal</keyword>
<dbReference type="AlphaFoldDB" id="A0A6A6D5K9"/>
<evidence type="ECO:0000256" key="1">
    <source>
        <dbReference type="SAM" id="SignalP"/>
    </source>
</evidence>
<accession>A0A6A6D5K9</accession>
<dbReference type="Proteomes" id="UP000799537">
    <property type="component" value="Unassembled WGS sequence"/>
</dbReference>
<dbReference type="EMBL" id="ML993579">
    <property type="protein sequence ID" value="KAF2173419.1"/>
    <property type="molecule type" value="Genomic_DNA"/>
</dbReference>
<dbReference type="GeneID" id="54556578"/>
<reference evidence="2" key="1">
    <citation type="journal article" date="2020" name="Stud. Mycol.">
        <title>101 Dothideomycetes genomes: a test case for predicting lifestyles and emergence of pathogens.</title>
        <authorList>
            <person name="Haridas S."/>
            <person name="Albert R."/>
            <person name="Binder M."/>
            <person name="Bloem J."/>
            <person name="Labutti K."/>
            <person name="Salamov A."/>
            <person name="Andreopoulos B."/>
            <person name="Baker S."/>
            <person name="Barry K."/>
            <person name="Bills G."/>
            <person name="Bluhm B."/>
            <person name="Cannon C."/>
            <person name="Castanera R."/>
            <person name="Culley D."/>
            <person name="Daum C."/>
            <person name="Ezra D."/>
            <person name="Gonzalez J."/>
            <person name="Henrissat B."/>
            <person name="Kuo A."/>
            <person name="Liang C."/>
            <person name="Lipzen A."/>
            <person name="Lutzoni F."/>
            <person name="Magnuson J."/>
            <person name="Mondo S."/>
            <person name="Nolan M."/>
            <person name="Ohm R."/>
            <person name="Pangilinan J."/>
            <person name="Park H.-J."/>
            <person name="Ramirez L."/>
            <person name="Alfaro M."/>
            <person name="Sun H."/>
            <person name="Tritt A."/>
            <person name="Yoshinaga Y."/>
            <person name="Zwiers L.-H."/>
            <person name="Turgeon B."/>
            <person name="Goodwin S."/>
            <person name="Spatafora J."/>
            <person name="Crous P."/>
            <person name="Grigoriev I."/>
        </authorList>
    </citation>
    <scope>NUCLEOTIDE SEQUENCE</scope>
    <source>
        <strain evidence="2">ATCC 36951</strain>
    </source>
</reference>
<feature type="chain" id="PRO_5025563116" evidence="1">
    <location>
        <begin position="19"/>
        <end position="91"/>
    </location>
</feature>